<gene>
    <name evidence="2" type="ORF">G6F64_011828</name>
</gene>
<dbReference type="Proteomes" id="UP000716291">
    <property type="component" value="Unassembled WGS sequence"/>
</dbReference>
<evidence type="ECO:0000256" key="1">
    <source>
        <dbReference type="SAM" id="MobiDB-lite"/>
    </source>
</evidence>
<comment type="caution">
    <text evidence="2">The sequence shown here is derived from an EMBL/GenBank/DDBJ whole genome shotgun (WGS) entry which is preliminary data.</text>
</comment>
<accession>A0A9P6WYG3</accession>
<protein>
    <submittedName>
        <fullName evidence="2">Uncharacterized protein</fullName>
    </submittedName>
</protein>
<dbReference type="EMBL" id="JAANQT010003113">
    <property type="protein sequence ID" value="KAG1301408.1"/>
    <property type="molecule type" value="Genomic_DNA"/>
</dbReference>
<reference evidence="2" key="1">
    <citation type="journal article" date="2020" name="Microb. Genom.">
        <title>Genetic diversity of clinical and environmental Mucorales isolates obtained from an investigation of mucormycosis cases among solid organ transplant recipients.</title>
        <authorList>
            <person name="Nguyen M.H."/>
            <person name="Kaul D."/>
            <person name="Muto C."/>
            <person name="Cheng S.J."/>
            <person name="Richter R.A."/>
            <person name="Bruno V.M."/>
            <person name="Liu G."/>
            <person name="Beyhan S."/>
            <person name="Sundermann A.J."/>
            <person name="Mounaud S."/>
            <person name="Pasculle A.W."/>
            <person name="Nierman W.C."/>
            <person name="Driscoll E."/>
            <person name="Cumbie R."/>
            <person name="Clancy C.J."/>
            <person name="Dupont C.L."/>
        </authorList>
    </citation>
    <scope>NUCLEOTIDE SEQUENCE</scope>
    <source>
        <strain evidence="2">GL11</strain>
    </source>
</reference>
<evidence type="ECO:0000313" key="2">
    <source>
        <dbReference type="EMBL" id="KAG1301408.1"/>
    </source>
</evidence>
<feature type="region of interest" description="Disordered" evidence="1">
    <location>
        <begin position="1"/>
        <end position="24"/>
    </location>
</feature>
<dbReference type="OrthoDB" id="2290081at2759"/>
<sequence>MKMEQTTAPASPFQHARRFVPPNTGYMNLTDEEYGYNSSYAAPAEHYNTSYPTQYHNTTPSYQNYEYQTSNYPPTTPSELTSPTVVAHHSGSLKPDQIEQKPNAA</sequence>
<feature type="region of interest" description="Disordered" evidence="1">
    <location>
        <begin position="55"/>
        <end position="105"/>
    </location>
</feature>
<name>A0A9P6WYG3_RHIOR</name>
<organism evidence="2 3">
    <name type="scientific">Rhizopus oryzae</name>
    <name type="common">Mucormycosis agent</name>
    <name type="synonym">Rhizopus arrhizus var. delemar</name>
    <dbReference type="NCBI Taxonomy" id="64495"/>
    <lineage>
        <taxon>Eukaryota</taxon>
        <taxon>Fungi</taxon>
        <taxon>Fungi incertae sedis</taxon>
        <taxon>Mucoromycota</taxon>
        <taxon>Mucoromycotina</taxon>
        <taxon>Mucoromycetes</taxon>
        <taxon>Mucorales</taxon>
        <taxon>Mucorineae</taxon>
        <taxon>Rhizopodaceae</taxon>
        <taxon>Rhizopus</taxon>
    </lineage>
</organism>
<keyword evidence="3" id="KW-1185">Reference proteome</keyword>
<proteinExistence type="predicted"/>
<dbReference type="AlphaFoldDB" id="A0A9P6WYG3"/>
<feature type="compositionally biased region" description="Polar residues" evidence="1">
    <location>
        <begin position="55"/>
        <end position="72"/>
    </location>
</feature>
<evidence type="ECO:0000313" key="3">
    <source>
        <dbReference type="Proteomes" id="UP000716291"/>
    </source>
</evidence>